<dbReference type="SMART" id="SM00175">
    <property type="entry name" value="RAB"/>
    <property type="match status" value="1"/>
</dbReference>
<dbReference type="Pfam" id="PF00071">
    <property type="entry name" value="Ras"/>
    <property type="match status" value="1"/>
</dbReference>
<dbReference type="SUPFAM" id="SSF52540">
    <property type="entry name" value="P-loop containing nucleoside triphosphate hydrolases"/>
    <property type="match status" value="1"/>
</dbReference>
<keyword evidence="4" id="KW-1185">Reference proteome</keyword>
<dbReference type="GO" id="GO:0005525">
    <property type="term" value="F:GTP binding"/>
    <property type="evidence" value="ECO:0007669"/>
    <property type="project" value="InterPro"/>
</dbReference>
<sequence length="198" mass="22554">MSMREVKVCLLGEAGVGKSSIAHRFVMDSFNEKQESTIGAAFMSKTVKYNTQTVKFQMWDTAGQEKYKGLAPMYYRGASAAIVVYDITSFNTYNVVKDWVRDVRDTCDTEDFILIIVGNKVDVEEKRNVPRETAEKYCVSMGAHLFECSALSGKNVFEIFEKIAENLPSENPMLHHKRDTINIRPPIKEKKKECCKTQ</sequence>
<organism evidence="3 4">
    <name type="scientific">Oopsacas minuta</name>
    <dbReference type="NCBI Taxonomy" id="111878"/>
    <lineage>
        <taxon>Eukaryota</taxon>
        <taxon>Metazoa</taxon>
        <taxon>Porifera</taxon>
        <taxon>Hexactinellida</taxon>
        <taxon>Hexasterophora</taxon>
        <taxon>Lyssacinosida</taxon>
        <taxon>Leucopsacidae</taxon>
        <taxon>Oopsacas</taxon>
    </lineage>
</organism>
<dbReference type="AlphaFoldDB" id="A0AAV7JQD4"/>
<dbReference type="InterPro" id="IPR027417">
    <property type="entry name" value="P-loop_NTPase"/>
</dbReference>
<reference evidence="3 4" key="1">
    <citation type="journal article" date="2023" name="BMC Biol.">
        <title>The compact genome of the sponge Oopsacas minuta (Hexactinellida) is lacking key metazoan core genes.</title>
        <authorList>
            <person name="Santini S."/>
            <person name="Schenkelaars Q."/>
            <person name="Jourda C."/>
            <person name="Duchesne M."/>
            <person name="Belahbib H."/>
            <person name="Rocher C."/>
            <person name="Selva M."/>
            <person name="Riesgo A."/>
            <person name="Vervoort M."/>
            <person name="Leys S.P."/>
            <person name="Kodjabachian L."/>
            <person name="Le Bivic A."/>
            <person name="Borchiellini C."/>
            <person name="Claverie J.M."/>
            <person name="Renard E."/>
        </authorList>
    </citation>
    <scope>NUCLEOTIDE SEQUENCE [LARGE SCALE GENOMIC DNA]</scope>
    <source>
        <strain evidence="3">SPO-2</strain>
    </source>
</reference>
<dbReference type="EMBL" id="JAKMXF010000310">
    <property type="protein sequence ID" value="KAI6650525.1"/>
    <property type="molecule type" value="Genomic_DNA"/>
</dbReference>
<dbReference type="InterPro" id="IPR001806">
    <property type="entry name" value="Small_GTPase"/>
</dbReference>
<evidence type="ECO:0000256" key="2">
    <source>
        <dbReference type="ARBA" id="ARBA00022741"/>
    </source>
</evidence>
<dbReference type="SMART" id="SM00176">
    <property type="entry name" value="RAN"/>
    <property type="match status" value="1"/>
</dbReference>
<keyword evidence="2" id="KW-0547">Nucleotide-binding</keyword>
<evidence type="ECO:0000256" key="1">
    <source>
        <dbReference type="ARBA" id="ARBA00006270"/>
    </source>
</evidence>
<protein>
    <submittedName>
        <fullName evidence="3">Ras-related protein Rab-22A-like</fullName>
    </submittedName>
</protein>
<comment type="similarity">
    <text evidence="1">Belongs to the small GTPase superfamily. Rab family.</text>
</comment>
<dbReference type="InterPro" id="IPR005225">
    <property type="entry name" value="Small_GTP-bd"/>
</dbReference>
<dbReference type="PROSITE" id="PS51419">
    <property type="entry name" value="RAB"/>
    <property type="match status" value="1"/>
</dbReference>
<dbReference type="PANTHER" id="PTHR47978">
    <property type="match status" value="1"/>
</dbReference>
<dbReference type="CDD" id="cd01860">
    <property type="entry name" value="Rab5_related"/>
    <property type="match status" value="1"/>
</dbReference>
<dbReference type="Proteomes" id="UP001165289">
    <property type="component" value="Unassembled WGS sequence"/>
</dbReference>
<dbReference type="Gene3D" id="3.40.50.300">
    <property type="entry name" value="P-loop containing nucleotide triphosphate hydrolases"/>
    <property type="match status" value="1"/>
</dbReference>
<evidence type="ECO:0000313" key="3">
    <source>
        <dbReference type="EMBL" id="KAI6650525.1"/>
    </source>
</evidence>
<dbReference type="SMART" id="SM00174">
    <property type="entry name" value="RHO"/>
    <property type="match status" value="1"/>
</dbReference>
<accession>A0AAV7JQD4</accession>
<gene>
    <name evidence="3" type="ORF">LOD99_7576</name>
</gene>
<dbReference type="GO" id="GO:0003924">
    <property type="term" value="F:GTPase activity"/>
    <property type="evidence" value="ECO:0007669"/>
    <property type="project" value="InterPro"/>
</dbReference>
<evidence type="ECO:0000313" key="4">
    <source>
        <dbReference type="Proteomes" id="UP001165289"/>
    </source>
</evidence>
<dbReference type="PRINTS" id="PR00449">
    <property type="entry name" value="RASTRNSFRMNG"/>
</dbReference>
<comment type="caution">
    <text evidence="3">The sequence shown here is derived from an EMBL/GenBank/DDBJ whole genome shotgun (WGS) entry which is preliminary data.</text>
</comment>
<dbReference type="SMART" id="SM00173">
    <property type="entry name" value="RAS"/>
    <property type="match status" value="1"/>
</dbReference>
<name>A0AAV7JQD4_9METZ</name>
<dbReference type="FunFam" id="3.40.50.300:FF:000808">
    <property type="entry name" value="Small GTP-binding protein, putative"/>
    <property type="match status" value="1"/>
</dbReference>
<dbReference type="PROSITE" id="PS51421">
    <property type="entry name" value="RAS"/>
    <property type="match status" value="1"/>
</dbReference>
<dbReference type="NCBIfam" id="TIGR00231">
    <property type="entry name" value="small_GTP"/>
    <property type="match status" value="1"/>
</dbReference>
<proteinExistence type="inferred from homology"/>